<accession>A0ABP0W776</accession>
<feature type="non-terminal residue" evidence="1">
    <location>
        <position position="1"/>
    </location>
</feature>
<name>A0ABP0W776_9BRYO</name>
<proteinExistence type="predicted"/>
<dbReference type="Proteomes" id="UP001497444">
    <property type="component" value="Chromosome 14"/>
</dbReference>
<evidence type="ECO:0000313" key="1">
    <source>
        <dbReference type="EMBL" id="CAK9262307.1"/>
    </source>
</evidence>
<feature type="non-terminal residue" evidence="1">
    <location>
        <position position="99"/>
    </location>
</feature>
<keyword evidence="2" id="KW-1185">Reference proteome</keyword>
<protein>
    <submittedName>
        <fullName evidence="1">Uncharacterized protein</fullName>
    </submittedName>
</protein>
<evidence type="ECO:0000313" key="2">
    <source>
        <dbReference type="Proteomes" id="UP001497444"/>
    </source>
</evidence>
<organism evidence="1 2">
    <name type="scientific">Sphagnum jensenii</name>
    <dbReference type="NCBI Taxonomy" id="128206"/>
    <lineage>
        <taxon>Eukaryota</taxon>
        <taxon>Viridiplantae</taxon>
        <taxon>Streptophyta</taxon>
        <taxon>Embryophyta</taxon>
        <taxon>Bryophyta</taxon>
        <taxon>Sphagnophytina</taxon>
        <taxon>Sphagnopsida</taxon>
        <taxon>Sphagnales</taxon>
        <taxon>Sphagnaceae</taxon>
        <taxon>Sphagnum</taxon>
    </lineage>
</organism>
<dbReference type="EMBL" id="OZ020109">
    <property type="protein sequence ID" value="CAK9262307.1"/>
    <property type="molecule type" value="Genomic_DNA"/>
</dbReference>
<gene>
    <name evidence="1" type="ORF">CSSPJE1EN1_LOCUS7785</name>
</gene>
<reference evidence="1" key="1">
    <citation type="submission" date="2024-02" db="EMBL/GenBank/DDBJ databases">
        <authorList>
            <consortium name="ELIXIR-Norway"/>
            <consortium name="Elixir Norway"/>
        </authorList>
    </citation>
    <scope>NUCLEOTIDE SEQUENCE</scope>
</reference>
<sequence length="99" mass="10687">MATPLLSSWPIHFPSTTAVPSPTPPRRELAPAFLSREARELSVPPPAKFLLSSPHHSQPGHSNQPSHSNPAHPPPPAQPARPTPPLVLLKQRSIRSISV</sequence>